<keyword evidence="3" id="KW-1185">Reference proteome</keyword>
<name>A0ABP1S1F0_9HEXA</name>
<evidence type="ECO:0000256" key="1">
    <source>
        <dbReference type="SAM" id="MobiDB-lite"/>
    </source>
</evidence>
<proteinExistence type="predicted"/>
<dbReference type="Proteomes" id="UP001642540">
    <property type="component" value="Unassembled WGS sequence"/>
</dbReference>
<feature type="region of interest" description="Disordered" evidence="1">
    <location>
        <begin position="55"/>
        <end position="82"/>
    </location>
</feature>
<feature type="region of interest" description="Disordered" evidence="1">
    <location>
        <begin position="101"/>
        <end position="138"/>
    </location>
</feature>
<sequence length="197" mass="22337">MSVPNSSDMNPLHQRMLQFRVIVHEALMLNCRLYEYLERRLYQLEARKIQLHQESTADTGRNQQSQSRYSGHSSSPASTGYYSSSASPCSPCSPLQHSTFNEQNTSRAYQSQRPFSHRKDAPILTPNSAYAAGGGPQPLTSTPFHYQLDSFRTPIKTARKFENSYEHGCSTGCQRISCPNCKSEFQIEFTVKKLSEK</sequence>
<dbReference type="EMBL" id="CAXLJM020000146">
    <property type="protein sequence ID" value="CAL8141379.1"/>
    <property type="molecule type" value="Genomic_DNA"/>
</dbReference>
<organism evidence="2 3">
    <name type="scientific">Orchesella dallaii</name>
    <dbReference type="NCBI Taxonomy" id="48710"/>
    <lineage>
        <taxon>Eukaryota</taxon>
        <taxon>Metazoa</taxon>
        <taxon>Ecdysozoa</taxon>
        <taxon>Arthropoda</taxon>
        <taxon>Hexapoda</taxon>
        <taxon>Collembola</taxon>
        <taxon>Entomobryomorpha</taxon>
        <taxon>Entomobryoidea</taxon>
        <taxon>Orchesellidae</taxon>
        <taxon>Orchesellinae</taxon>
        <taxon>Orchesella</taxon>
    </lineage>
</organism>
<evidence type="ECO:0000313" key="3">
    <source>
        <dbReference type="Proteomes" id="UP001642540"/>
    </source>
</evidence>
<gene>
    <name evidence="2" type="ORF">ODALV1_LOCUS28689</name>
</gene>
<accession>A0ABP1S1F0</accession>
<feature type="compositionally biased region" description="Polar residues" evidence="1">
    <location>
        <begin position="101"/>
        <end position="114"/>
    </location>
</feature>
<feature type="compositionally biased region" description="Low complexity" evidence="1">
    <location>
        <begin position="63"/>
        <end position="82"/>
    </location>
</feature>
<reference evidence="2 3" key="1">
    <citation type="submission" date="2024-08" db="EMBL/GenBank/DDBJ databases">
        <authorList>
            <person name="Cucini C."/>
            <person name="Frati F."/>
        </authorList>
    </citation>
    <scope>NUCLEOTIDE SEQUENCE [LARGE SCALE GENOMIC DNA]</scope>
</reference>
<comment type="caution">
    <text evidence="2">The sequence shown here is derived from an EMBL/GenBank/DDBJ whole genome shotgun (WGS) entry which is preliminary data.</text>
</comment>
<protein>
    <submittedName>
        <fullName evidence="2">Uncharacterized protein</fullName>
    </submittedName>
</protein>
<evidence type="ECO:0000313" key="2">
    <source>
        <dbReference type="EMBL" id="CAL8141379.1"/>
    </source>
</evidence>